<evidence type="ECO:0000313" key="9">
    <source>
        <dbReference type="EMBL" id="MFC3212620.1"/>
    </source>
</evidence>
<feature type="transmembrane region" description="Helical" evidence="7">
    <location>
        <begin position="267"/>
        <end position="286"/>
    </location>
</feature>
<dbReference type="PANTHER" id="PTHR40074:SF2">
    <property type="entry name" value="O-ACETYLTRANSFERASE WECH"/>
    <property type="match status" value="1"/>
</dbReference>
<feature type="transmembrane region" description="Helical" evidence="7">
    <location>
        <begin position="298"/>
        <end position="320"/>
    </location>
</feature>
<feature type="transmembrane region" description="Helical" evidence="7">
    <location>
        <begin position="196"/>
        <end position="216"/>
    </location>
</feature>
<dbReference type="GO" id="GO:0016746">
    <property type="term" value="F:acyltransferase activity"/>
    <property type="evidence" value="ECO:0007669"/>
    <property type="project" value="UniProtKB-KW"/>
</dbReference>
<feature type="domain" description="Acyltransferase 3" evidence="8">
    <location>
        <begin position="10"/>
        <end position="351"/>
    </location>
</feature>
<evidence type="ECO:0000256" key="3">
    <source>
        <dbReference type="ARBA" id="ARBA00022475"/>
    </source>
</evidence>
<dbReference type="Pfam" id="PF01757">
    <property type="entry name" value="Acyl_transf_3"/>
    <property type="match status" value="1"/>
</dbReference>
<evidence type="ECO:0000256" key="5">
    <source>
        <dbReference type="ARBA" id="ARBA00022989"/>
    </source>
</evidence>
<evidence type="ECO:0000256" key="4">
    <source>
        <dbReference type="ARBA" id="ARBA00022692"/>
    </source>
</evidence>
<evidence type="ECO:0000256" key="1">
    <source>
        <dbReference type="ARBA" id="ARBA00004651"/>
    </source>
</evidence>
<organism evidence="9 10">
    <name type="scientific">Planomicrobium okeanokoites</name>
    <name type="common">Planococcus okeanokoites</name>
    <name type="synonym">Flavobacterium okeanokoites</name>
    <dbReference type="NCBI Taxonomy" id="244"/>
    <lineage>
        <taxon>Bacteria</taxon>
        <taxon>Bacillati</taxon>
        <taxon>Bacillota</taxon>
        <taxon>Bacilli</taxon>
        <taxon>Bacillales</taxon>
        <taxon>Caryophanaceae</taxon>
        <taxon>Planomicrobium</taxon>
    </lineage>
</organism>
<keyword evidence="3" id="KW-1003">Cell membrane</keyword>
<dbReference type="PANTHER" id="PTHR40074">
    <property type="entry name" value="O-ACETYLTRANSFERASE WECH"/>
    <property type="match status" value="1"/>
</dbReference>
<dbReference type="EMBL" id="JBHRUJ010000020">
    <property type="protein sequence ID" value="MFC3212620.1"/>
    <property type="molecule type" value="Genomic_DNA"/>
</dbReference>
<keyword evidence="4 7" id="KW-0812">Transmembrane</keyword>
<dbReference type="Proteomes" id="UP001595625">
    <property type="component" value="Unassembled WGS sequence"/>
</dbReference>
<keyword evidence="9" id="KW-0012">Acyltransferase</keyword>
<feature type="transmembrane region" description="Helical" evidence="7">
    <location>
        <begin position="93"/>
        <end position="118"/>
    </location>
</feature>
<name>A0ABV7KSX1_PLAOK</name>
<evidence type="ECO:0000256" key="6">
    <source>
        <dbReference type="ARBA" id="ARBA00023136"/>
    </source>
</evidence>
<proteinExistence type="inferred from homology"/>
<sequence length="387" mass="44952">MNINRKHLDEIQFARAIAIFAVLAVHASSTGVGFTEHSSPAFSIYTFFNYAGKLGTPTFIFLSSFILFYTYYPRKLTLDLFKKFYKKRMLYILVPYLVFSIFYFGIASYMNTTVGVPFVPAEALPNFLKDFFTGDAYFHLYFVFVSVQLYLMFPLILYLFQKSAFIRRFAIPIGIVIQWTWVFANSEIFQVANKGSVSLSYFMFYFFGAFLGVYYEKITAWILNWRKSWPGLAAVFAAYLSMVALYVSINYLTLTSQASFHSKLHEFAWSTHAFTAAATLFILVHLMRFWNMPRIKNFLTEIGTVSFGFYLIHPLFLLILRQMLPSGDGMLFHAWQLATMVITFFGSWFIVRFFFDFVPHSWIVFGKGNKIFGQVKTGKVYNNNKGY</sequence>
<dbReference type="RefSeq" id="WP_117314119.1">
    <property type="nucleotide sequence ID" value="NZ_JBHRUJ010000020.1"/>
</dbReference>
<feature type="transmembrane region" description="Helical" evidence="7">
    <location>
        <begin position="12"/>
        <end position="34"/>
    </location>
</feature>
<evidence type="ECO:0000313" key="10">
    <source>
        <dbReference type="Proteomes" id="UP001595625"/>
    </source>
</evidence>
<keyword evidence="6 7" id="KW-0472">Membrane</keyword>
<keyword evidence="5 7" id="KW-1133">Transmembrane helix</keyword>
<feature type="transmembrane region" description="Helical" evidence="7">
    <location>
        <begin position="332"/>
        <end position="355"/>
    </location>
</feature>
<comment type="similarity">
    <text evidence="2">Belongs to the acyltransferase 3 family.</text>
</comment>
<evidence type="ECO:0000256" key="2">
    <source>
        <dbReference type="ARBA" id="ARBA00007400"/>
    </source>
</evidence>
<evidence type="ECO:0000259" key="8">
    <source>
        <dbReference type="Pfam" id="PF01757"/>
    </source>
</evidence>
<gene>
    <name evidence="9" type="ORF">ACFOEJ_16220</name>
</gene>
<keyword evidence="9" id="KW-0808">Transferase</keyword>
<comment type="caution">
    <text evidence="9">The sequence shown here is derived from an EMBL/GenBank/DDBJ whole genome shotgun (WGS) entry which is preliminary data.</text>
</comment>
<dbReference type="InterPro" id="IPR002656">
    <property type="entry name" value="Acyl_transf_3_dom"/>
</dbReference>
<feature type="transmembrane region" description="Helical" evidence="7">
    <location>
        <begin position="54"/>
        <end position="72"/>
    </location>
</feature>
<feature type="transmembrane region" description="Helical" evidence="7">
    <location>
        <begin position="228"/>
        <end position="247"/>
    </location>
</feature>
<protein>
    <submittedName>
        <fullName evidence="9">Acyltransferase</fullName>
    </submittedName>
</protein>
<feature type="transmembrane region" description="Helical" evidence="7">
    <location>
        <begin position="165"/>
        <end position="184"/>
    </location>
</feature>
<evidence type="ECO:0000256" key="7">
    <source>
        <dbReference type="SAM" id="Phobius"/>
    </source>
</evidence>
<reference evidence="10" key="1">
    <citation type="journal article" date="2019" name="Int. J. Syst. Evol. Microbiol.">
        <title>The Global Catalogue of Microorganisms (GCM) 10K type strain sequencing project: providing services to taxonomists for standard genome sequencing and annotation.</title>
        <authorList>
            <consortium name="The Broad Institute Genomics Platform"/>
            <consortium name="The Broad Institute Genome Sequencing Center for Infectious Disease"/>
            <person name="Wu L."/>
            <person name="Ma J."/>
        </authorList>
    </citation>
    <scope>NUCLEOTIDE SEQUENCE [LARGE SCALE GENOMIC DNA]</scope>
    <source>
        <strain evidence="10">CCM 320</strain>
    </source>
</reference>
<comment type="subcellular location">
    <subcellularLocation>
        <location evidence="1">Cell membrane</location>
        <topology evidence="1">Multi-pass membrane protein</topology>
    </subcellularLocation>
</comment>
<feature type="transmembrane region" description="Helical" evidence="7">
    <location>
        <begin position="138"/>
        <end position="160"/>
    </location>
</feature>
<keyword evidence="10" id="KW-1185">Reference proteome</keyword>
<accession>A0ABV7KSX1</accession>